<dbReference type="InterPro" id="IPR000835">
    <property type="entry name" value="HTH_MarR-typ"/>
</dbReference>
<evidence type="ECO:0000256" key="1">
    <source>
        <dbReference type="SAM" id="Coils"/>
    </source>
</evidence>
<dbReference type="GO" id="GO:0003700">
    <property type="term" value="F:DNA-binding transcription factor activity"/>
    <property type="evidence" value="ECO:0007669"/>
    <property type="project" value="InterPro"/>
</dbReference>
<dbReference type="AlphaFoldDB" id="A0A220U8A3"/>
<proteinExistence type="predicted"/>
<gene>
    <name evidence="4" type="ORF">CFK39_00200</name>
</gene>
<reference evidence="5" key="1">
    <citation type="submission" date="2017-07" db="EMBL/GenBank/DDBJ databases">
        <title>Brachybacterium sp. VR2415.</title>
        <authorList>
            <person name="Tak E.J."/>
            <person name="Bae J.-W."/>
        </authorList>
    </citation>
    <scope>NUCLEOTIDE SEQUENCE [LARGE SCALE GENOMIC DNA]</scope>
    <source>
        <strain evidence="5">VR2415</strain>
    </source>
</reference>
<dbReference type="KEGG" id="brv:CFK39_00200"/>
<dbReference type="InterPro" id="IPR036388">
    <property type="entry name" value="WH-like_DNA-bd_sf"/>
</dbReference>
<evidence type="ECO:0000256" key="2">
    <source>
        <dbReference type="SAM" id="MobiDB-lite"/>
    </source>
</evidence>
<dbReference type="RefSeq" id="WP_089063773.1">
    <property type="nucleotide sequence ID" value="NZ_CP022316.1"/>
</dbReference>
<name>A0A220U8A3_9MICO</name>
<evidence type="ECO:0000313" key="5">
    <source>
        <dbReference type="Proteomes" id="UP000198398"/>
    </source>
</evidence>
<dbReference type="InterPro" id="IPR039422">
    <property type="entry name" value="MarR/SlyA-like"/>
</dbReference>
<evidence type="ECO:0000259" key="3">
    <source>
        <dbReference type="PROSITE" id="PS50995"/>
    </source>
</evidence>
<dbReference type="GO" id="GO:0006950">
    <property type="term" value="P:response to stress"/>
    <property type="evidence" value="ECO:0007669"/>
    <property type="project" value="TreeGrafter"/>
</dbReference>
<dbReference type="PROSITE" id="PS50995">
    <property type="entry name" value="HTH_MARR_2"/>
    <property type="match status" value="1"/>
</dbReference>
<dbReference type="InterPro" id="IPR036390">
    <property type="entry name" value="WH_DNA-bd_sf"/>
</dbReference>
<keyword evidence="5" id="KW-1185">Reference proteome</keyword>
<dbReference type="PANTHER" id="PTHR33164:SF106">
    <property type="entry name" value="TRANSCRIPTIONAL REGULATORY PROTEIN"/>
    <property type="match status" value="1"/>
</dbReference>
<feature type="coiled-coil region" evidence="1">
    <location>
        <begin position="46"/>
        <end position="76"/>
    </location>
</feature>
<dbReference type="PANTHER" id="PTHR33164">
    <property type="entry name" value="TRANSCRIPTIONAL REGULATOR, MARR FAMILY"/>
    <property type="match status" value="1"/>
</dbReference>
<feature type="region of interest" description="Disordered" evidence="2">
    <location>
        <begin position="1"/>
        <end position="28"/>
    </location>
</feature>
<keyword evidence="1" id="KW-0175">Coiled coil</keyword>
<dbReference type="EMBL" id="CP022316">
    <property type="protein sequence ID" value="ASK64524.1"/>
    <property type="molecule type" value="Genomic_DNA"/>
</dbReference>
<dbReference type="SUPFAM" id="SSF46785">
    <property type="entry name" value="Winged helix' DNA-binding domain"/>
    <property type="match status" value="1"/>
</dbReference>
<organism evidence="4 5">
    <name type="scientific">Brachybacterium avium</name>
    <dbReference type="NCBI Taxonomy" id="2017485"/>
    <lineage>
        <taxon>Bacteria</taxon>
        <taxon>Bacillati</taxon>
        <taxon>Actinomycetota</taxon>
        <taxon>Actinomycetes</taxon>
        <taxon>Micrococcales</taxon>
        <taxon>Dermabacteraceae</taxon>
        <taxon>Brachybacterium</taxon>
    </lineage>
</organism>
<dbReference type="Gene3D" id="1.10.10.10">
    <property type="entry name" value="Winged helix-like DNA-binding domain superfamily/Winged helix DNA-binding domain"/>
    <property type="match status" value="1"/>
</dbReference>
<sequence>MSSSPRGEGDHDPPTVVPSLFSIDSSDPQQELIDRRGLDEQDIAQIDALMAALARLRAAEQELAEASLRYMQLGRTDMRALHVLIVAENTGTLATPGAIAQALGISSASTTKLLDRLEAAGHLRRERHPRDRRAVVVTIEPATRSSAMRTVGATQARRVEAARHLLPAEREVVLGFLEDMAEQISVAGVDWEAPGSGAGSS</sequence>
<dbReference type="Pfam" id="PF12802">
    <property type="entry name" value="MarR_2"/>
    <property type="match status" value="1"/>
</dbReference>
<feature type="domain" description="HTH marR-type" evidence="3">
    <location>
        <begin position="46"/>
        <end position="182"/>
    </location>
</feature>
<protein>
    <submittedName>
        <fullName evidence="4">MarR family transcriptional regulator</fullName>
    </submittedName>
</protein>
<evidence type="ECO:0000313" key="4">
    <source>
        <dbReference type="EMBL" id="ASK64524.1"/>
    </source>
</evidence>
<dbReference type="PRINTS" id="PR00598">
    <property type="entry name" value="HTHMARR"/>
</dbReference>
<accession>A0A220U8A3</accession>
<dbReference type="OrthoDB" id="162531at2"/>
<dbReference type="Proteomes" id="UP000198398">
    <property type="component" value="Chromosome"/>
</dbReference>
<dbReference type="SMART" id="SM00347">
    <property type="entry name" value="HTH_MARR"/>
    <property type="match status" value="1"/>
</dbReference>